<reference evidence="3" key="1">
    <citation type="submission" date="2020-06" db="EMBL/GenBank/DDBJ databases">
        <authorList>
            <person name="Dong N."/>
        </authorList>
    </citation>
    <scope>NUCLEOTIDE SEQUENCE</scope>
    <source>
        <strain evidence="3">R1692</strain>
    </source>
</reference>
<accession>A0ABT7NQW4</accession>
<dbReference type="GO" id="GO:0016740">
    <property type="term" value="F:transferase activity"/>
    <property type="evidence" value="ECO:0007669"/>
    <property type="project" value="UniProtKB-KW"/>
</dbReference>
<protein>
    <submittedName>
        <fullName evidence="3">Transferase</fullName>
    </submittedName>
</protein>
<sequence>MSCSIVLYDNAEWRRQLLPFSATRPVGNLRVGICTIDEKWRQIFGKEVGYLTLDYLQDAFPLINSDTTYNLIIKASVLPSDQLLEAIDRLSVGECLVKNGAWIAAKTEVLPVGIDITFSDLKRINVDFPIEEVCYPEDIYLHNKKQLLFDFNLLTKGRSTAKLSSSNMIFGEWIFVEEGAQVEGVSLNSLNGPIYIGKHANLEEGSFLRGYVGIGDSARVKMGSRLYENVSIGPQSTVGGEVNNSVLWGNSAKGHDGYLGCSVIGEGCNLGAGTSNSNLKNNWSTVKLYDYFSGGMRDTKLQKCGLMMGDYAMAAINSSFNTGSVIGVGAQIALSKFIPKFVPDFSWLTDKEYTDYKLDGFLNMLQRKQGSANSNHLKGYEIIRRVFKDTESLRVQLINH</sequence>
<comment type="caution">
    <text evidence="3">The sequence shown here is derived from an EMBL/GenBank/DDBJ whole genome shotgun (WGS) entry which is preliminary data.</text>
</comment>
<dbReference type="InterPro" id="IPR050065">
    <property type="entry name" value="GlmU-like"/>
</dbReference>
<name>A0ABT7NQW4_9SPHI</name>
<dbReference type="SUPFAM" id="SSF51161">
    <property type="entry name" value="Trimeric LpxA-like enzymes"/>
    <property type="match status" value="1"/>
</dbReference>
<keyword evidence="4" id="KW-1185">Reference proteome</keyword>
<dbReference type="Gene3D" id="2.160.10.10">
    <property type="entry name" value="Hexapeptide repeat proteins"/>
    <property type="match status" value="1"/>
</dbReference>
<dbReference type="PANTHER" id="PTHR43584">
    <property type="entry name" value="NUCLEOTIDYL TRANSFERASE"/>
    <property type="match status" value="1"/>
</dbReference>
<dbReference type="Proteomes" id="UP001170954">
    <property type="component" value="Unassembled WGS sequence"/>
</dbReference>
<dbReference type="EMBL" id="JACAGK010000052">
    <property type="protein sequence ID" value="MDM1049638.1"/>
    <property type="molecule type" value="Genomic_DNA"/>
</dbReference>
<dbReference type="RefSeq" id="WP_286651982.1">
    <property type="nucleotide sequence ID" value="NZ_JACAGK010000052.1"/>
</dbReference>
<dbReference type="Pfam" id="PF13562">
    <property type="entry name" value="NTP_transf_4"/>
    <property type="match status" value="1"/>
</dbReference>
<dbReference type="PANTHER" id="PTHR43584:SF8">
    <property type="entry name" value="N-ACETYLMURAMATE ALPHA-1-PHOSPHATE URIDYLYLTRANSFERASE"/>
    <property type="match status" value="1"/>
</dbReference>
<reference evidence="3" key="2">
    <citation type="journal article" date="2022" name="Sci. Total Environ.">
        <title>Prevalence, transmission, and molecular epidemiology of tet(X)-positive bacteria among humans, animals, and environmental niches in China: An epidemiological, and genomic-based study.</title>
        <authorList>
            <person name="Dong N."/>
            <person name="Zeng Y."/>
            <person name="Cai C."/>
            <person name="Sun C."/>
            <person name="Lu J."/>
            <person name="Liu C."/>
            <person name="Zhou H."/>
            <person name="Sun Q."/>
            <person name="Shu L."/>
            <person name="Wang H."/>
            <person name="Wang Y."/>
            <person name="Wang S."/>
            <person name="Wu C."/>
            <person name="Chan E.W."/>
            <person name="Chen G."/>
            <person name="Shen Z."/>
            <person name="Chen S."/>
            <person name="Zhang R."/>
        </authorList>
    </citation>
    <scope>NUCLEOTIDE SEQUENCE</scope>
    <source>
        <strain evidence="3">R1692</strain>
    </source>
</reference>
<dbReference type="InterPro" id="IPR011004">
    <property type="entry name" value="Trimer_LpxA-like_sf"/>
</dbReference>
<gene>
    <name evidence="3" type="ORF">HX018_15465</name>
</gene>
<proteinExistence type="predicted"/>
<evidence type="ECO:0000256" key="2">
    <source>
        <dbReference type="ARBA" id="ARBA00023315"/>
    </source>
</evidence>
<evidence type="ECO:0000313" key="3">
    <source>
        <dbReference type="EMBL" id="MDM1049638.1"/>
    </source>
</evidence>
<dbReference type="InterPro" id="IPR023917">
    <property type="entry name" value="Bifunctiontional_GlmU_bac-type"/>
</dbReference>
<keyword evidence="2" id="KW-0012">Acyltransferase</keyword>
<organism evidence="3 4">
    <name type="scientific">Sphingobacterium hotanense</name>
    <dbReference type="NCBI Taxonomy" id="649196"/>
    <lineage>
        <taxon>Bacteria</taxon>
        <taxon>Pseudomonadati</taxon>
        <taxon>Bacteroidota</taxon>
        <taxon>Sphingobacteriia</taxon>
        <taxon>Sphingobacteriales</taxon>
        <taxon>Sphingobacteriaceae</taxon>
        <taxon>Sphingobacterium</taxon>
    </lineage>
</organism>
<dbReference type="NCBIfam" id="TIGR03991">
    <property type="entry name" value="alt_bact_glmU"/>
    <property type="match status" value="1"/>
</dbReference>
<keyword evidence="1 3" id="KW-0808">Transferase</keyword>
<evidence type="ECO:0000256" key="1">
    <source>
        <dbReference type="ARBA" id="ARBA00022679"/>
    </source>
</evidence>
<evidence type="ECO:0000313" key="4">
    <source>
        <dbReference type="Proteomes" id="UP001170954"/>
    </source>
</evidence>